<evidence type="ECO:0000256" key="1">
    <source>
        <dbReference type="SAM" id="MobiDB-lite"/>
    </source>
</evidence>
<protein>
    <submittedName>
        <fullName evidence="2">Uncharacterized protein</fullName>
    </submittedName>
</protein>
<evidence type="ECO:0000313" key="3">
    <source>
        <dbReference type="Proteomes" id="UP001550378"/>
    </source>
</evidence>
<dbReference type="Proteomes" id="UP001550378">
    <property type="component" value="Unassembled WGS sequence"/>
</dbReference>
<reference evidence="2 3" key="1">
    <citation type="submission" date="2024-06" db="EMBL/GenBank/DDBJ databases">
        <title>The Natural Products Discovery Center: Release of the First 8490 Sequenced Strains for Exploring Actinobacteria Biosynthetic Diversity.</title>
        <authorList>
            <person name="Kalkreuter E."/>
            <person name="Kautsar S.A."/>
            <person name="Yang D."/>
            <person name="Bader C.D."/>
            <person name="Teijaro C.N."/>
            <person name="Fluegel L."/>
            <person name="Davis C.M."/>
            <person name="Simpson J.R."/>
            <person name="Lauterbach L."/>
            <person name="Steele A.D."/>
            <person name="Gui C."/>
            <person name="Meng S."/>
            <person name="Li G."/>
            <person name="Viehrig K."/>
            <person name="Ye F."/>
            <person name="Su P."/>
            <person name="Kiefer A.F."/>
            <person name="Nichols A."/>
            <person name="Cepeda A.J."/>
            <person name="Yan W."/>
            <person name="Fan B."/>
            <person name="Jiang Y."/>
            <person name="Adhikari A."/>
            <person name="Zheng C.-J."/>
            <person name="Schuster L."/>
            <person name="Cowan T.M."/>
            <person name="Smanski M.J."/>
            <person name="Chevrette M.G."/>
            <person name="De Carvalho L.P.S."/>
            <person name="Shen B."/>
        </authorList>
    </citation>
    <scope>NUCLEOTIDE SEQUENCE [LARGE SCALE GENOMIC DNA]</scope>
    <source>
        <strain evidence="2 3">NPDC006337</strain>
    </source>
</reference>
<feature type="region of interest" description="Disordered" evidence="1">
    <location>
        <begin position="102"/>
        <end position="168"/>
    </location>
</feature>
<gene>
    <name evidence="2" type="ORF">ABZ508_11035</name>
</gene>
<dbReference type="EMBL" id="JBEXZR010000007">
    <property type="protein sequence ID" value="MEU0707893.1"/>
    <property type="molecule type" value="Genomic_DNA"/>
</dbReference>
<evidence type="ECO:0000313" key="2">
    <source>
        <dbReference type="EMBL" id="MEU0707893.1"/>
    </source>
</evidence>
<dbReference type="RefSeq" id="WP_359657731.1">
    <property type="nucleotide sequence ID" value="NZ_JBEXZO010000034.1"/>
</dbReference>
<keyword evidence="3" id="KW-1185">Reference proteome</keyword>
<organism evidence="2 3">
    <name type="scientific">Streptomyces lavendulocolor</name>
    <dbReference type="NCBI Taxonomy" id="67316"/>
    <lineage>
        <taxon>Bacteria</taxon>
        <taxon>Bacillati</taxon>
        <taxon>Actinomycetota</taxon>
        <taxon>Actinomycetes</taxon>
        <taxon>Kitasatosporales</taxon>
        <taxon>Streptomycetaceae</taxon>
        <taxon>Streptomyces</taxon>
    </lineage>
</organism>
<comment type="caution">
    <text evidence="2">The sequence shown here is derived from an EMBL/GenBank/DDBJ whole genome shotgun (WGS) entry which is preliminary data.</text>
</comment>
<accession>A0ABV2W2X8</accession>
<proteinExistence type="predicted"/>
<name>A0ABV2W2X8_9ACTN</name>
<sequence>MSAGVLAAATGCGTAQAIAASAHGFFRIVAPGSVFERFVGAIRKVLAPEITVIRTVINEVAPLPDNHRSGVRYSAATALHALTGASFGAVTHQLLRPGSNVWQTTSLEPEPTKPHPTTGRPSARRKYVRSDRSAGQCSTTTMERDGQQEAQQAQRPPIPRFRADPPSL</sequence>